<protein>
    <submittedName>
        <fullName evidence="2">Uncharacterized protein</fullName>
    </submittedName>
</protein>
<feature type="chain" id="PRO_5012083486" evidence="1">
    <location>
        <begin position="24"/>
        <end position="194"/>
    </location>
</feature>
<evidence type="ECO:0000313" key="2">
    <source>
        <dbReference type="EMBL" id="ASY62933.1"/>
    </source>
</evidence>
<organism evidence="2 3">
    <name type="scientific">Sinorhizobium sojae CCBAU 05684</name>
    <dbReference type="NCBI Taxonomy" id="716928"/>
    <lineage>
        <taxon>Bacteria</taxon>
        <taxon>Pseudomonadati</taxon>
        <taxon>Pseudomonadota</taxon>
        <taxon>Alphaproteobacteria</taxon>
        <taxon>Hyphomicrobiales</taxon>
        <taxon>Rhizobiaceae</taxon>
        <taxon>Sinorhizobium/Ensifer group</taxon>
        <taxon>Sinorhizobium</taxon>
    </lineage>
</organism>
<feature type="signal peptide" evidence="1">
    <location>
        <begin position="1"/>
        <end position="23"/>
    </location>
</feature>
<accession>A0A249PAK1</accession>
<name>A0A249PAK1_9HYPH</name>
<reference evidence="2 3" key="1">
    <citation type="submission" date="2017-08" db="EMBL/GenBank/DDBJ databases">
        <title>Multipartite genome sequences of Sinorhizobium species nodulating soybeans.</title>
        <authorList>
            <person name="Tian C.F."/>
        </authorList>
    </citation>
    <scope>NUCLEOTIDE SEQUENCE [LARGE SCALE GENOMIC DNA]</scope>
    <source>
        <strain evidence="2 3">CCBAU 05684</strain>
    </source>
</reference>
<evidence type="ECO:0000256" key="1">
    <source>
        <dbReference type="SAM" id="SignalP"/>
    </source>
</evidence>
<evidence type="ECO:0000313" key="3">
    <source>
        <dbReference type="Proteomes" id="UP000217211"/>
    </source>
</evidence>
<gene>
    <name evidence="2" type="ORF">SJ05684_c14870</name>
</gene>
<dbReference type="KEGG" id="esj:SJ05684_c14870"/>
<keyword evidence="1" id="KW-0732">Signal</keyword>
<dbReference type="Proteomes" id="UP000217211">
    <property type="component" value="Chromosome"/>
</dbReference>
<dbReference type="RefSeq" id="WP_034857469.1">
    <property type="nucleotide sequence ID" value="NZ_AJQT01000087.1"/>
</dbReference>
<dbReference type="OrthoDB" id="8444059at2"/>
<proteinExistence type="predicted"/>
<keyword evidence="3" id="KW-1185">Reference proteome</keyword>
<sequence>MRRHLPFLAALATAVSIGFDAEAGPLSDAAARAESQANTGDTAAAWETLRQAVSDFSQTLPFAIGKAVFVAAAPVGYAMYEPKQDSTFKAGEKLVSYVEPVGLTWKKAGDEGKVETRFTVDLEIMNPDGDVLASQKAFGDFTFTGYMRNQEIYATLTVDINSAPAGDYVLRYRFNDINSGESATVDQPFQIAAQ</sequence>
<dbReference type="STRING" id="716928.GCA_000261485_04104"/>
<dbReference type="AlphaFoldDB" id="A0A249PAK1"/>
<dbReference type="eggNOG" id="ENOG50332XR">
    <property type="taxonomic scope" value="Bacteria"/>
</dbReference>
<dbReference type="EMBL" id="CP023067">
    <property type="protein sequence ID" value="ASY62933.1"/>
    <property type="molecule type" value="Genomic_DNA"/>
</dbReference>